<gene>
    <name evidence="9" type="ORF">KEM09_15815</name>
</gene>
<dbReference type="SUPFAM" id="SSF56752">
    <property type="entry name" value="D-aminoacid aminotransferase-like PLP-dependent enzymes"/>
    <property type="match status" value="1"/>
</dbReference>
<comment type="catalytic activity">
    <reaction evidence="6">
        <text>L-valine + 2-oxoglutarate = 3-methyl-2-oxobutanoate + L-glutamate</text>
        <dbReference type="Rhea" id="RHEA:24813"/>
        <dbReference type="ChEBI" id="CHEBI:11851"/>
        <dbReference type="ChEBI" id="CHEBI:16810"/>
        <dbReference type="ChEBI" id="CHEBI:29985"/>
        <dbReference type="ChEBI" id="CHEBI:57762"/>
        <dbReference type="EC" id="2.6.1.42"/>
    </reaction>
</comment>
<organism evidence="9 10">
    <name type="scientific">Carboxylicivirga mesophila</name>
    <dbReference type="NCBI Taxonomy" id="1166478"/>
    <lineage>
        <taxon>Bacteria</taxon>
        <taxon>Pseudomonadati</taxon>
        <taxon>Bacteroidota</taxon>
        <taxon>Bacteroidia</taxon>
        <taxon>Marinilabiliales</taxon>
        <taxon>Marinilabiliaceae</taxon>
        <taxon>Carboxylicivirga</taxon>
    </lineage>
</organism>
<dbReference type="CDD" id="cd00449">
    <property type="entry name" value="PLPDE_IV"/>
    <property type="match status" value="1"/>
</dbReference>
<dbReference type="EMBL" id="JAGUCN010000019">
    <property type="protein sequence ID" value="MBS2212885.1"/>
    <property type="molecule type" value="Genomic_DNA"/>
</dbReference>
<evidence type="ECO:0000256" key="3">
    <source>
        <dbReference type="ARBA" id="ARBA00005072"/>
    </source>
</evidence>
<dbReference type="EC" id="2.6.1.42" evidence="5"/>
<evidence type="ECO:0000313" key="10">
    <source>
        <dbReference type="Proteomes" id="UP000721861"/>
    </source>
</evidence>
<dbReference type="GO" id="GO:0008483">
    <property type="term" value="F:transaminase activity"/>
    <property type="evidence" value="ECO:0007669"/>
    <property type="project" value="UniProtKB-KW"/>
</dbReference>
<dbReference type="RefSeq" id="WP_212229760.1">
    <property type="nucleotide sequence ID" value="NZ_JAGUCN010000019.1"/>
</dbReference>
<dbReference type="InterPro" id="IPR001544">
    <property type="entry name" value="Aminotrans_IV"/>
</dbReference>
<evidence type="ECO:0000256" key="6">
    <source>
        <dbReference type="ARBA" id="ARBA00048212"/>
    </source>
</evidence>
<comment type="catalytic activity">
    <reaction evidence="8">
        <text>L-leucine + 2-oxoglutarate = 4-methyl-2-oxopentanoate + L-glutamate</text>
        <dbReference type="Rhea" id="RHEA:18321"/>
        <dbReference type="ChEBI" id="CHEBI:16810"/>
        <dbReference type="ChEBI" id="CHEBI:17865"/>
        <dbReference type="ChEBI" id="CHEBI:29985"/>
        <dbReference type="ChEBI" id="CHEBI:57427"/>
        <dbReference type="EC" id="2.6.1.42"/>
    </reaction>
</comment>
<keyword evidence="9" id="KW-0808">Transferase</keyword>
<dbReference type="Pfam" id="PF01063">
    <property type="entry name" value="Aminotran_4"/>
    <property type="match status" value="1"/>
</dbReference>
<accession>A0ABS5KCW8</accession>
<evidence type="ECO:0000256" key="1">
    <source>
        <dbReference type="ARBA" id="ARBA00004824"/>
    </source>
</evidence>
<dbReference type="Gene3D" id="3.20.10.10">
    <property type="entry name" value="D-amino Acid Aminotransferase, subunit A, domain 2"/>
    <property type="match status" value="1"/>
</dbReference>
<dbReference type="InterPro" id="IPR036038">
    <property type="entry name" value="Aminotransferase-like"/>
</dbReference>
<comment type="pathway">
    <text evidence="2">Amino-acid biosynthesis; L-valine biosynthesis; L-valine from pyruvate: step 4/4.</text>
</comment>
<protein>
    <recommendedName>
        <fullName evidence="5">branched-chain-amino-acid transaminase</fullName>
        <ecNumber evidence="5">2.6.1.42</ecNumber>
    </recommendedName>
</protein>
<evidence type="ECO:0000313" key="9">
    <source>
        <dbReference type="EMBL" id="MBS2212885.1"/>
    </source>
</evidence>
<evidence type="ECO:0000256" key="4">
    <source>
        <dbReference type="ARBA" id="ARBA00009320"/>
    </source>
</evidence>
<keyword evidence="9" id="KW-0032">Aminotransferase</keyword>
<evidence type="ECO:0000256" key="5">
    <source>
        <dbReference type="ARBA" id="ARBA00013053"/>
    </source>
</evidence>
<comment type="catalytic activity">
    <reaction evidence="7">
        <text>L-isoleucine + 2-oxoglutarate = (S)-3-methyl-2-oxopentanoate + L-glutamate</text>
        <dbReference type="Rhea" id="RHEA:24801"/>
        <dbReference type="ChEBI" id="CHEBI:16810"/>
        <dbReference type="ChEBI" id="CHEBI:29985"/>
        <dbReference type="ChEBI" id="CHEBI:35146"/>
        <dbReference type="ChEBI" id="CHEBI:58045"/>
        <dbReference type="EC" id="2.6.1.42"/>
    </reaction>
</comment>
<comment type="caution">
    <text evidence="9">The sequence shown here is derived from an EMBL/GenBank/DDBJ whole genome shotgun (WGS) entry which is preliminary data.</text>
</comment>
<dbReference type="PANTHER" id="PTHR42743:SF11">
    <property type="entry name" value="AMINODEOXYCHORISMATE LYASE"/>
    <property type="match status" value="1"/>
</dbReference>
<comment type="pathway">
    <text evidence="3">Amino-acid biosynthesis; L-leucine biosynthesis; L-leucine from 3-methyl-2-oxobutanoate: step 4/4.</text>
</comment>
<dbReference type="Gene3D" id="3.30.470.10">
    <property type="match status" value="1"/>
</dbReference>
<sequence>MPQPSYIVLNGHRLLNDSPVLRSDNRAFRYGDALFETIRCMHQRPLWFTDHYQRLLNGMSLLKMDVKSLPPAGVLAAEISTLIQKNRLFGDVRARLTVFREEGGLYTPAGNKVNYLIEVSPLTSNGYELNSKGLLIDVYTADQKHINHFSHYKTANALLFVMAGLFKKEQGKDDVLILNSHHHIIEGLASNLFWVINHEVFTPLRSTGCVDGIMRKQIIRLLKEKHQRVHEVSGADLNTLLQAEEVFLSNAIQGIQWVVGLKQKRYFCKLSKDICRWLNEDAANYMQDSQES</sequence>
<dbReference type="InterPro" id="IPR043132">
    <property type="entry name" value="BCAT-like_C"/>
</dbReference>
<comment type="similarity">
    <text evidence="4">Belongs to the class-IV pyridoxal-phosphate-dependent aminotransferase family.</text>
</comment>
<reference evidence="9 10" key="1">
    <citation type="journal article" date="2014" name="Int. J. Syst. Evol. Microbiol.">
        <title>Carboxylicivirga gen. nov. in the family Marinilabiliaceae with two novel species, Carboxylicivirga mesophila sp. nov. and Carboxylicivirga taeanensis sp. nov., and reclassification of Cytophaga fermentans as Saccharicrinis fermentans gen. nov., comb. nov.</title>
        <authorList>
            <person name="Yang S.H."/>
            <person name="Seo H.S."/>
            <person name="Woo J.H."/>
            <person name="Oh H.M."/>
            <person name="Jang H."/>
            <person name="Lee J.H."/>
            <person name="Kim S.J."/>
            <person name="Kwon K.K."/>
        </authorList>
    </citation>
    <scope>NUCLEOTIDE SEQUENCE [LARGE SCALE GENOMIC DNA]</scope>
    <source>
        <strain evidence="9 10">JCM 18290</strain>
    </source>
</reference>
<evidence type="ECO:0000256" key="2">
    <source>
        <dbReference type="ARBA" id="ARBA00004931"/>
    </source>
</evidence>
<dbReference type="InterPro" id="IPR043131">
    <property type="entry name" value="BCAT-like_N"/>
</dbReference>
<proteinExistence type="inferred from homology"/>
<dbReference type="InterPro" id="IPR050571">
    <property type="entry name" value="Class-IV_PLP-Dep_Aminotrnsfr"/>
</dbReference>
<dbReference type="PANTHER" id="PTHR42743">
    <property type="entry name" value="AMINO-ACID AMINOTRANSFERASE"/>
    <property type="match status" value="1"/>
</dbReference>
<name>A0ABS5KCW8_9BACT</name>
<dbReference type="Proteomes" id="UP000721861">
    <property type="component" value="Unassembled WGS sequence"/>
</dbReference>
<evidence type="ECO:0000256" key="8">
    <source>
        <dbReference type="ARBA" id="ARBA00049229"/>
    </source>
</evidence>
<evidence type="ECO:0000256" key="7">
    <source>
        <dbReference type="ARBA" id="ARBA00048798"/>
    </source>
</evidence>
<keyword evidence="10" id="KW-1185">Reference proteome</keyword>
<comment type="pathway">
    <text evidence="1">Amino-acid biosynthesis; L-isoleucine biosynthesis; L-isoleucine from 2-oxobutanoate: step 4/4.</text>
</comment>